<evidence type="ECO:0000313" key="3">
    <source>
        <dbReference type="Proteomes" id="UP000239649"/>
    </source>
</evidence>
<feature type="region of interest" description="Disordered" evidence="1">
    <location>
        <begin position="375"/>
        <end position="445"/>
    </location>
</feature>
<feature type="compositionally biased region" description="Pro residues" evidence="1">
    <location>
        <begin position="427"/>
        <end position="441"/>
    </location>
</feature>
<reference evidence="2 3" key="1">
    <citation type="journal article" date="2018" name="Plant J.">
        <title>Genome sequences of Chlorella sorokiniana UTEX 1602 and Micractinium conductrix SAG 241.80: implications to maltose excretion by a green alga.</title>
        <authorList>
            <person name="Arriola M.B."/>
            <person name="Velmurugan N."/>
            <person name="Zhang Y."/>
            <person name="Plunkett M.H."/>
            <person name="Hondzo H."/>
            <person name="Barney B.M."/>
        </authorList>
    </citation>
    <scope>NUCLEOTIDE SEQUENCE [LARGE SCALE GENOMIC DNA]</scope>
    <source>
        <strain evidence="2 3">SAG 241.80</strain>
    </source>
</reference>
<name>A0A2P6V7R6_9CHLO</name>
<proteinExistence type="predicted"/>
<keyword evidence="3" id="KW-1185">Reference proteome</keyword>
<accession>A0A2P6V7R6</accession>
<protein>
    <submittedName>
        <fullName evidence="2">Uncharacterized protein</fullName>
    </submittedName>
</protein>
<feature type="compositionally biased region" description="Low complexity" evidence="1">
    <location>
        <begin position="398"/>
        <end position="426"/>
    </location>
</feature>
<feature type="compositionally biased region" description="Low complexity" evidence="1">
    <location>
        <begin position="188"/>
        <end position="210"/>
    </location>
</feature>
<dbReference type="EMBL" id="LHPF02000021">
    <property type="protein sequence ID" value="PSC70137.1"/>
    <property type="molecule type" value="Genomic_DNA"/>
</dbReference>
<comment type="caution">
    <text evidence="2">The sequence shown here is derived from an EMBL/GenBank/DDBJ whole genome shotgun (WGS) entry which is preliminary data.</text>
</comment>
<evidence type="ECO:0000256" key="1">
    <source>
        <dbReference type="SAM" id="MobiDB-lite"/>
    </source>
</evidence>
<feature type="compositionally biased region" description="Basic and acidic residues" evidence="1">
    <location>
        <begin position="62"/>
        <end position="72"/>
    </location>
</feature>
<dbReference type="Proteomes" id="UP000239649">
    <property type="component" value="Unassembled WGS sequence"/>
</dbReference>
<feature type="compositionally biased region" description="Low complexity" evidence="1">
    <location>
        <begin position="295"/>
        <end position="307"/>
    </location>
</feature>
<sequence length="530" mass="56084">MPPKNKAPANLAEARERRWPQQQEQPEEDAEPVAAAGAAPPPPPAEAGLPPHPAMARKRLRDRPQQQHDGEQRQWGGMAGAVLGAVATALTSPFKAAAAAAAAVLSPSRPPRPVRRRLADDGTRSEQQPAVGSDGELRAGMEVESGQLSGSSTEAEDEGPRRVLVGSPPAPPVQQQAAAREEPPPAPQQQQAQQRRQQEQQEQQGRQGQQEQEHAQEHAQEQPPGGGWVLRSRGVAATRQEDLDQQQRMLLQFTEGWDKVTPSAPAGGDDDGGQRGGMPGRRDRELQFGHIHTTSSPPSAVPAAMASQDQAQGAQKRKQTHPSRHQAVLDAAPVGAVAALAGRLGVPPYGLAQLFQPAELAVALDQVQGAARTASAEANGAEAVEVEEQQQHAPGPLPQRQHQQLEAQQAQQQQPQQAQQQQRGAPAAPPPLHQQPAPAPAGQPQQQDLFTQLLDAASAPTAAAAGLTPELVCEFVALLPRLLPAEQADKDRQLRLLLQRGLLGPAARLMAAAWGLHHLAHTPGAAGGTP</sequence>
<feature type="compositionally biased region" description="Basic residues" evidence="1">
    <location>
        <begin position="315"/>
        <end position="324"/>
    </location>
</feature>
<feature type="region of interest" description="Disordered" evidence="1">
    <location>
        <begin position="1"/>
        <end position="76"/>
    </location>
</feature>
<gene>
    <name evidence="2" type="ORF">C2E20_6277</name>
</gene>
<organism evidence="2 3">
    <name type="scientific">Micractinium conductrix</name>
    <dbReference type="NCBI Taxonomy" id="554055"/>
    <lineage>
        <taxon>Eukaryota</taxon>
        <taxon>Viridiplantae</taxon>
        <taxon>Chlorophyta</taxon>
        <taxon>core chlorophytes</taxon>
        <taxon>Trebouxiophyceae</taxon>
        <taxon>Chlorellales</taxon>
        <taxon>Chlorellaceae</taxon>
        <taxon>Chlorella clade</taxon>
        <taxon>Micractinium</taxon>
    </lineage>
</organism>
<feature type="region of interest" description="Disordered" evidence="1">
    <location>
        <begin position="102"/>
        <end position="329"/>
    </location>
</feature>
<dbReference type="AlphaFoldDB" id="A0A2P6V7R6"/>
<evidence type="ECO:0000313" key="2">
    <source>
        <dbReference type="EMBL" id="PSC70137.1"/>
    </source>
</evidence>
<feature type="compositionally biased region" description="Pro residues" evidence="1">
    <location>
        <begin position="39"/>
        <end position="53"/>
    </location>
</feature>
<feature type="compositionally biased region" description="Basic and acidic residues" evidence="1">
    <location>
        <begin position="211"/>
        <end position="220"/>
    </location>
</feature>